<protein>
    <submittedName>
        <fullName evidence="2">Transcriptional regulator</fullName>
    </submittedName>
</protein>
<gene>
    <name evidence="2" type="ORF">NCTC12092_00093</name>
</gene>
<dbReference type="PANTHER" id="PTHR37038">
    <property type="entry name" value="TRANSCRIPTIONAL REGULATOR-RELATED"/>
    <property type="match status" value="1"/>
</dbReference>
<dbReference type="SUPFAM" id="SSF47413">
    <property type="entry name" value="lambda repressor-like DNA-binding domains"/>
    <property type="match status" value="1"/>
</dbReference>
<dbReference type="AlphaFoldDB" id="A0A380JN06"/>
<reference evidence="2 3" key="1">
    <citation type="submission" date="2018-06" db="EMBL/GenBank/DDBJ databases">
        <authorList>
            <consortium name="Pathogen Informatics"/>
            <person name="Doyle S."/>
        </authorList>
    </citation>
    <scope>NUCLEOTIDE SEQUENCE [LARGE SCALE GENOMIC DNA]</scope>
    <source>
        <strain evidence="2 3">NCTC12092</strain>
    </source>
</reference>
<dbReference type="InterPro" id="IPR010982">
    <property type="entry name" value="Lambda_DNA-bd_dom_sf"/>
</dbReference>
<accession>A0A380JN06</accession>
<dbReference type="EMBL" id="UHFF01000002">
    <property type="protein sequence ID" value="SUN44459.1"/>
    <property type="molecule type" value="Genomic_DNA"/>
</dbReference>
<dbReference type="Pfam" id="PF01381">
    <property type="entry name" value="HTH_3"/>
    <property type="match status" value="1"/>
</dbReference>
<dbReference type="GO" id="GO:0003677">
    <property type="term" value="F:DNA binding"/>
    <property type="evidence" value="ECO:0007669"/>
    <property type="project" value="InterPro"/>
</dbReference>
<dbReference type="Gene3D" id="1.10.260.40">
    <property type="entry name" value="lambda repressor-like DNA-binding domains"/>
    <property type="match status" value="1"/>
</dbReference>
<dbReference type="PANTHER" id="PTHR37038:SF12">
    <property type="entry name" value="TRANSCRIPTIONAL REGULATOR"/>
    <property type="match status" value="1"/>
</dbReference>
<proteinExistence type="predicted"/>
<dbReference type="InterPro" id="IPR001387">
    <property type="entry name" value="Cro/C1-type_HTH"/>
</dbReference>
<dbReference type="SMART" id="SM00530">
    <property type="entry name" value="HTH_XRE"/>
    <property type="match status" value="1"/>
</dbReference>
<dbReference type="Proteomes" id="UP000254461">
    <property type="component" value="Unassembled WGS sequence"/>
</dbReference>
<organism evidence="2 3">
    <name type="scientific">Streptococcus equi subsp. equi</name>
    <dbReference type="NCBI Taxonomy" id="148942"/>
    <lineage>
        <taxon>Bacteria</taxon>
        <taxon>Bacillati</taxon>
        <taxon>Bacillota</taxon>
        <taxon>Bacilli</taxon>
        <taxon>Lactobacillales</taxon>
        <taxon>Streptococcaceae</taxon>
        <taxon>Streptococcus</taxon>
    </lineage>
</organism>
<evidence type="ECO:0000313" key="2">
    <source>
        <dbReference type="EMBL" id="SUN44459.1"/>
    </source>
</evidence>
<dbReference type="InterPro" id="IPR053163">
    <property type="entry name" value="HTH-type_regulator_Rgg"/>
</dbReference>
<evidence type="ECO:0000313" key="3">
    <source>
        <dbReference type="Proteomes" id="UP000254461"/>
    </source>
</evidence>
<evidence type="ECO:0000259" key="1">
    <source>
        <dbReference type="PROSITE" id="PS50943"/>
    </source>
</evidence>
<dbReference type="CDD" id="cd00093">
    <property type="entry name" value="HTH_XRE"/>
    <property type="match status" value="1"/>
</dbReference>
<dbReference type="PROSITE" id="PS50943">
    <property type="entry name" value="HTH_CROC1"/>
    <property type="match status" value="1"/>
</dbReference>
<feature type="domain" description="HTH cro/C1-type" evidence="1">
    <location>
        <begin position="14"/>
        <end position="66"/>
    </location>
</feature>
<name>A0A380JN06_9STRE</name>
<sequence length="80" mass="8896">MNNTDLMSLGELYKELRIARGLRLKDVARDNLSVSQLSKFENGQSMLAADKLLLAISGIHMTFAEFGHAVNGYKVSDFFS</sequence>